<protein>
    <submittedName>
        <fullName evidence="3">OLIGOPEPTIDE BINDING PROTEIN</fullName>
    </submittedName>
</protein>
<dbReference type="STRING" id="273121.WS1160"/>
<dbReference type="InterPro" id="IPR030678">
    <property type="entry name" value="Peptide/Ni-bd"/>
</dbReference>
<dbReference type="PANTHER" id="PTHR30290:SF64">
    <property type="entry name" value="ABC TRANSPORTER PERIPLASMIC BINDING PROTEIN"/>
    <property type="match status" value="1"/>
</dbReference>
<dbReference type="EMBL" id="BX571660">
    <property type="protein sequence ID" value="CAE10247.1"/>
    <property type="molecule type" value="Genomic_DNA"/>
</dbReference>
<dbReference type="GO" id="GO:0043190">
    <property type="term" value="C:ATP-binding cassette (ABC) transporter complex"/>
    <property type="evidence" value="ECO:0007669"/>
    <property type="project" value="InterPro"/>
</dbReference>
<dbReference type="SUPFAM" id="SSF53850">
    <property type="entry name" value="Periplasmic binding protein-like II"/>
    <property type="match status" value="1"/>
</dbReference>
<dbReference type="eggNOG" id="COG0747">
    <property type="taxonomic scope" value="Bacteria"/>
</dbReference>
<gene>
    <name evidence="3" type="ordered locus">WS1160</name>
</gene>
<accession>Q7M967</accession>
<dbReference type="Pfam" id="PF00496">
    <property type="entry name" value="SBP_bac_5"/>
    <property type="match status" value="1"/>
</dbReference>
<dbReference type="CDD" id="cd08520">
    <property type="entry name" value="PBP2_NikA_DppA_OppA_like_21"/>
    <property type="match status" value="1"/>
</dbReference>
<dbReference type="GO" id="GO:1904680">
    <property type="term" value="F:peptide transmembrane transporter activity"/>
    <property type="evidence" value="ECO:0007669"/>
    <property type="project" value="TreeGrafter"/>
</dbReference>
<dbReference type="RefSeq" id="WP_011139035.1">
    <property type="nucleotide sequence ID" value="NC_005090.1"/>
</dbReference>
<dbReference type="Proteomes" id="UP000000422">
    <property type="component" value="Chromosome"/>
</dbReference>
<feature type="domain" description="Solute-binding protein family 5" evidence="2">
    <location>
        <begin position="71"/>
        <end position="430"/>
    </location>
</feature>
<proteinExistence type="predicted"/>
<dbReference type="InterPro" id="IPR000914">
    <property type="entry name" value="SBP_5_dom"/>
</dbReference>
<evidence type="ECO:0000259" key="2">
    <source>
        <dbReference type="Pfam" id="PF00496"/>
    </source>
</evidence>
<dbReference type="AlphaFoldDB" id="Q7M967"/>
<evidence type="ECO:0000313" key="4">
    <source>
        <dbReference type="Proteomes" id="UP000000422"/>
    </source>
</evidence>
<sequence length="525" mass="59315">MAKDWLKKASWLGLLCGALLGAASLEEIRIGDSQGDFGYPNPYQHYPRGPGYVRMSWVFDTLIWKDRSGFRGALAKEWRYDEKNRTFIFLLQPEAKWHDGHSVSAEDVAFTVDYFRRHPYFWVDVSAIERVEVKSPHEVHFHLLRPYSPFLSDIGGTMPILPKHIWAGVENPKTFLSKEAFIGSGPYRYVDFDKVKGSYLYEAFEGYYGGKPKAKRLLYVRSDKPLNALLAGQIHLAGIKPTMQEMIQKNPNLKIIEDEKGWTKKLMINHRRPLLNERSFRQALSYAIDREELIAKSQQGEAYLASLGLLSSDHAFFAPNLPAYAYNPQKAKEILASLGYQPNREGKMEKEGKPLKLQLLTSTITAGGQAGSDRDGEMIQKMLERIGITVELLALESTTLDLRVKNWEFDLAVSGHGGISGDAKILNEMISPNEGAGSVNSARFEGNARLNELLRLQIEEMNPSKRQELVQEIQQLHALELPAIPLYYPKSLTAFDTRLGVEWFYTPGGIAKGIPISQNKRALLP</sequence>
<dbReference type="PIRSF" id="PIRSF002741">
    <property type="entry name" value="MppA"/>
    <property type="match status" value="1"/>
</dbReference>
<dbReference type="InterPro" id="IPR039424">
    <property type="entry name" value="SBP_5"/>
</dbReference>
<name>Q7M967_WOLSU</name>
<dbReference type="Gene3D" id="3.10.105.10">
    <property type="entry name" value="Dipeptide-binding Protein, Domain 3"/>
    <property type="match status" value="1"/>
</dbReference>
<evidence type="ECO:0000256" key="1">
    <source>
        <dbReference type="ARBA" id="ARBA00022729"/>
    </source>
</evidence>
<keyword evidence="4" id="KW-1185">Reference proteome</keyword>
<organism evidence="4">
    <name type="scientific">Wolinella succinogenes (strain ATCC 29543 / DSM 1740 / CCUG 13145 / JCM 31913 / LMG 7466 / NCTC 11488 / FDC 602W)</name>
    <name type="common">Vibrio succinogenes</name>
    <dbReference type="NCBI Taxonomy" id="273121"/>
    <lineage>
        <taxon>Bacteria</taxon>
        <taxon>Pseudomonadati</taxon>
        <taxon>Campylobacterota</taxon>
        <taxon>Epsilonproteobacteria</taxon>
        <taxon>Campylobacterales</taxon>
        <taxon>Helicobacteraceae</taxon>
        <taxon>Wolinella</taxon>
    </lineage>
</organism>
<dbReference type="HOGENOM" id="CLU_017028_8_4_7"/>
<keyword evidence="1" id="KW-0732">Signal</keyword>
<dbReference type="GO" id="GO:0015833">
    <property type="term" value="P:peptide transport"/>
    <property type="evidence" value="ECO:0007669"/>
    <property type="project" value="TreeGrafter"/>
</dbReference>
<dbReference type="PANTHER" id="PTHR30290">
    <property type="entry name" value="PERIPLASMIC BINDING COMPONENT OF ABC TRANSPORTER"/>
    <property type="match status" value="1"/>
</dbReference>
<dbReference type="GO" id="GO:0042884">
    <property type="term" value="P:microcin transport"/>
    <property type="evidence" value="ECO:0007669"/>
    <property type="project" value="TreeGrafter"/>
</dbReference>
<dbReference type="GO" id="GO:0030288">
    <property type="term" value="C:outer membrane-bounded periplasmic space"/>
    <property type="evidence" value="ECO:0007669"/>
    <property type="project" value="TreeGrafter"/>
</dbReference>
<dbReference type="Gene3D" id="3.40.190.10">
    <property type="entry name" value="Periplasmic binding protein-like II"/>
    <property type="match status" value="1"/>
</dbReference>
<dbReference type="KEGG" id="wsu:WS1160"/>
<evidence type="ECO:0000313" key="3">
    <source>
        <dbReference type="EMBL" id="CAE10247.1"/>
    </source>
</evidence>
<reference evidence="3 4" key="1">
    <citation type="journal article" date="2003" name="Proc. Natl. Acad. Sci. U.S.A.">
        <title>Complete genome sequence and analysis of Wolinella succinogenes.</title>
        <authorList>
            <person name="Baar C."/>
            <person name="Eppinger M."/>
            <person name="Raddatz G."/>
            <person name="Simon JM."/>
            <person name="Lanz C."/>
            <person name="Klimmek O."/>
            <person name="Nandakumar R."/>
            <person name="Gross R."/>
            <person name="Rosinus A."/>
            <person name="Keller H."/>
            <person name="Jagtap P."/>
            <person name="Linke B."/>
            <person name="Meyer F."/>
            <person name="Lederer H."/>
            <person name="Schuster S.C."/>
        </authorList>
    </citation>
    <scope>NUCLEOTIDE SEQUENCE [LARGE SCALE GENOMIC DNA]</scope>
    <source>
        <strain evidence="4">ATCC 29543 / DSM 1740 / CCUG 13145 / JCM 31913 / LMG 7466 / NCTC 11488 / FDC 602W</strain>
    </source>
</reference>